<sequence>MARSEEPDEASVQMLMSLVPTFSRSEAIARLKGNDLDLNRAAEEYYAEPEGSSKYKWDDSVWSADREGTGNAAGVQFNVQGPDVTTSHFDTTSAAPTRPPSRTNNRSPLGAPTTQADEDADLQRALAESAAESGLPPQESGIIGGDVTETKFGPATRSEYEQDQWALVPTKAEATTQQKLELQPSERKRAPTAPAFLRATKEHRLAAIITILSQIPLAKSAMLSCGSPARSYGYSSEWWQGKPIVKQQNLEAANQSENGTYSQQHPDFHDELHRLVAFLDSTDRAYGSADGLADTDAIDPEHGYGWGNNDIEESFFAVLKGEYEATGNPALKSFTGVARTERVMKATAEATPVACEDISMPHRADSDSGDEVLFNFLTIPLQEGQSQWVTSLYNALDTIFWSDAFSKDKFPDDSSNMAFFGEIGETLAIRVGGDGLCKPCDIPLTLYLDRYMESRKDLAISTQTHIHTLRDALSRTGGKEKRLLTCSGENGCHERKWFDGKPHSARDCWGKTIEASKGRIDRQCKLAQLRYTQNALADGKELSMKDIALIHTGKSPYELTQEEQEVKEILDYGIELAQWKLADIDLRLEYINERREQFLEALEHLSMRLTVRENEAPQDFADKYIVPDQPQYYKPEYWNPSYRYLLRGVATTNEITYVCTRREVDLIEIGEQSEPREQWWRLVYAVGERNPLSVEKTDAESVSIAAGSESKYPILIYASEAALEGNPVQLSDALRTFVRADNKVFQNELAKGSDLAEDQIMDTSQNAAPQGGDGPTPLTAEAIKAIAPAPWASSSKRKHSAASSVATIDSTDSRDMDMSFSDPAGPLADHDDGTRNTWHHEFASPTPQPNKMGGLVESLEKCRTVEPESPVLGRRSLRDQEMTDLTNSTVKAPEMQERTGGPSPFVMNRPVETASQAAANSVNLMDMEMDVDTEHHGS</sequence>
<proteinExistence type="predicted"/>
<dbReference type="InterPro" id="IPR003903">
    <property type="entry name" value="UIM_dom"/>
</dbReference>
<evidence type="ECO:0000313" key="2">
    <source>
        <dbReference type="EMBL" id="KAK9769113.1"/>
    </source>
</evidence>
<evidence type="ECO:0000313" key="3">
    <source>
        <dbReference type="Proteomes" id="UP001465668"/>
    </source>
</evidence>
<evidence type="ECO:0008006" key="4">
    <source>
        <dbReference type="Google" id="ProtNLM"/>
    </source>
</evidence>
<protein>
    <recommendedName>
        <fullName evidence="4">Ubiquitin interaction domain-containing protein</fullName>
    </recommendedName>
</protein>
<dbReference type="PANTHER" id="PTHR39597:SF1">
    <property type="entry name" value="UBA DOMAIN-CONTAINING PROTEIN RUP1"/>
    <property type="match status" value="1"/>
</dbReference>
<keyword evidence="3" id="KW-1185">Reference proteome</keyword>
<dbReference type="Proteomes" id="UP001465668">
    <property type="component" value="Unassembled WGS sequence"/>
</dbReference>
<dbReference type="InterPro" id="IPR055335">
    <property type="entry name" value="Ucp6/RUP1"/>
</dbReference>
<feature type="compositionally biased region" description="Polar residues" evidence="1">
    <location>
        <begin position="77"/>
        <end position="115"/>
    </location>
</feature>
<name>A0ABR2X5Q1_9PEZI</name>
<gene>
    <name evidence="2" type="ORF">SCAR479_02357</name>
</gene>
<feature type="region of interest" description="Disordered" evidence="1">
    <location>
        <begin position="790"/>
        <end position="823"/>
    </location>
</feature>
<evidence type="ECO:0000256" key="1">
    <source>
        <dbReference type="SAM" id="MobiDB-lite"/>
    </source>
</evidence>
<accession>A0ABR2X5Q1</accession>
<reference evidence="2 3" key="1">
    <citation type="submission" date="2024-02" db="EMBL/GenBank/DDBJ databases">
        <title>First draft genome assembly of two strains of Seiridium cardinale.</title>
        <authorList>
            <person name="Emiliani G."/>
            <person name="Scali E."/>
        </authorList>
    </citation>
    <scope>NUCLEOTIDE SEQUENCE [LARGE SCALE GENOMIC DNA]</scope>
    <source>
        <strain evidence="2 3">BM-138-000479</strain>
    </source>
</reference>
<dbReference type="PANTHER" id="PTHR39597">
    <property type="entry name" value="UBA DOMAIN-CONTAINING PROTEIN RUP1"/>
    <property type="match status" value="1"/>
</dbReference>
<comment type="caution">
    <text evidence="2">The sequence shown here is derived from an EMBL/GenBank/DDBJ whole genome shotgun (WGS) entry which is preliminary data.</text>
</comment>
<dbReference type="EMBL" id="JARVKM010000251">
    <property type="protein sequence ID" value="KAK9769113.1"/>
    <property type="molecule type" value="Genomic_DNA"/>
</dbReference>
<dbReference type="PROSITE" id="PS50330">
    <property type="entry name" value="UIM"/>
    <property type="match status" value="1"/>
</dbReference>
<feature type="region of interest" description="Disordered" evidence="1">
    <location>
        <begin position="72"/>
        <end position="150"/>
    </location>
</feature>
<organism evidence="2 3">
    <name type="scientific">Seiridium cardinale</name>
    <dbReference type="NCBI Taxonomy" id="138064"/>
    <lineage>
        <taxon>Eukaryota</taxon>
        <taxon>Fungi</taxon>
        <taxon>Dikarya</taxon>
        <taxon>Ascomycota</taxon>
        <taxon>Pezizomycotina</taxon>
        <taxon>Sordariomycetes</taxon>
        <taxon>Xylariomycetidae</taxon>
        <taxon>Amphisphaeriales</taxon>
        <taxon>Sporocadaceae</taxon>
        <taxon>Seiridium</taxon>
    </lineage>
</organism>